<dbReference type="PANTHER" id="PTHR16166:SF141">
    <property type="entry name" value="INTERMEMBRANE LIPID TRANSFER PROTEIN VPS13D"/>
    <property type="match status" value="1"/>
</dbReference>
<organism evidence="1 2">
    <name type="scientific">Globodera pallida</name>
    <name type="common">Potato cyst nematode worm</name>
    <name type="synonym">Heterodera pallida</name>
    <dbReference type="NCBI Taxonomy" id="36090"/>
    <lineage>
        <taxon>Eukaryota</taxon>
        <taxon>Metazoa</taxon>
        <taxon>Ecdysozoa</taxon>
        <taxon>Nematoda</taxon>
        <taxon>Chromadorea</taxon>
        <taxon>Rhabditida</taxon>
        <taxon>Tylenchina</taxon>
        <taxon>Tylenchomorpha</taxon>
        <taxon>Tylenchoidea</taxon>
        <taxon>Heteroderidae</taxon>
        <taxon>Heteroderinae</taxon>
        <taxon>Globodera</taxon>
    </lineage>
</organism>
<reference evidence="1" key="2">
    <citation type="submission" date="2014-05" db="EMBL/GenBank/DDBJ databases">
        <title>The genome and life-stage specific transcriptomes of Globodera pallida elucidate key aspects of plant parasitism by a cyst nematode.</title>
        <authorList>
            <person name="Cotton J.A."/>
            <person name="Lilley C.J."/>
            <person name="Jones L.M."/>
            <person name="Kikuchi T."/>
            <person name="Reid A.J."/>
            <person name="Thorpe P."/>
            <person name="Tsai I.J."/>
            <person name="Beasley H."/>
            <person name="Blok V."/>
            <person name="Cock P.J.A."/>
            <person name="Van den Akker S.E."/>
            <person name="Holroyd N."/>
            <person name="Hunt M."/>
            <person name="Mantelin S."/>
            <person name="Naghra H."/>
            <person name="Pain A."/>
            <person name="Palomares-Rius J.E."/>
            <person name="Zarowiecki M."/>
            <person name="Berriman M."/>
            <person name="Jones J.T."/>
            <person name="Urwin P.E."/>
        </authorList>
    </citation>
    <scope>NUCLEOTIDE SEQUENCE [LARGE SCALE GENOMIC DNA]</scope>
    <source>
        <strain evidence="1">Lindley</strain>
    </source>
</reference>
<dbReference type="InterPro" id="IPR026847">
    <property type="entry name" value="VPS13"/>
</dbReference>
<keyword evidence="1" id="KW-1185">Reference proteome</keyword>
<evidence type="ECO:0000313" key="2">
    <source>
        <dbReference type="WBParaSite" id="GPLIN_000423000"/>
    </source>
</evidence>
<dbReference type="GO" id="GO:0007005">
    <property type="term" value="P:mitochondrion organization"/>
    <property type="evidence" value="ECO:0007669"/>
    <property type="project" value="TreeGrafter"/>
</dbReference>
<dbReference type="GO" id="GO:0045053">
    <property type="term" value="P:protein retention in Golgi apparatus"/>
    <property type="evidence" value="ECO:0007669"/>
    <property type="project" value="TreeGrafter"/>
</dbReference>
<name>A0A183BUE4_GLOPA</name>
<dbReference type="AlphaFoldDB" id="A0A183BUE4"/>
<accession>A0A183BUE4</accession>
<sequence>MFMTKKWIKFLDLENVKFGGHRATIGNGMEELGVSSVDHQFILLPFSLEVRIEQNSSRFPLLRAVPSTSRFKLDIRSQRIELELSKRQIVQIQSLAQDWAQFDRARSHRKWRPIVSVHESPKQWWRFAIGRTLDTTRAQRRFFSRASDLGSGSSENPSPAATDVLQQLLTFDLSRLCSRILSP</sequence>
<reference evidence="2" key="3">
    <citation type="submission" date="2016-06" db="UniProtKB">
        <authorList>
            <consortium name="WormBaseParasite"/>
        </authorList>
    </citation>
    <scope>IDENTIFICATION</scope>
</reference>
<dbReference type="WBParaSite" id="GPLIN_000423000">
    <property type="protein sequence ID" value="GPLIN_000423000"/>
    <property type="gene ID" value="GPLIN_000423000"/>
</dbReference>
<proteinExistence type="predicted"/>
<evidence type="ECO:0000313" key="1">
    <source>
        <dbReference type="Proteomes" id="UP000050741"/>
    </source>
</evidence>
<reference evidence="1" key="1">
    <citation type="submission" date="2013-12" db="EMBL/GenBank/DDBJ databases">
        <authorList>
            <person name="Aslett M."/>
        </authorList>
    </citation>
    <scope>NUCLEOTIDE SEQUENCE [LARGE SCALE GENOMIC DNA]</scope>
    <source>
        <strain evidence="1">Lindley</strain>
    </source>
</reference>
<dbReference type="Proteomes" id="UP000050741">
    <property type="component" value="Unassembled WGS sequence"/>
</dbReference>
<dbReference type="GO" id="GO:0006623">
    <property type="term" value="P:protein targeting to vacuole"/>
    <property type="evidence" value="ECO:0007669"/>
    <property type="project" value="TreeGrafter"/>
</dbReference>
<protein>
    <submittedName>
        <fullName evidence="2">VPS13 domain-containing protein</fullName>
    </submittedName>
</protein>
<dbReference type="PANTHER" id="PTHR16166">
    <property type="entry name" value="VACUOLAR PROTEIN SORTING-ASSOCIATED PROTEIN VPS13"/>
    <property type="match status" value="1"/>
</dbReference>